<gene>
    <name evidence="2" type="ORF">UR52_C0007G0011</name>
</gene>
<dbReference type="AlphaFoldDB" id="A0A0G0B6P0"/>
<protein>
    <submittedName>
        <fullName evidence="2">Uncharacterized protein</fullName>
    </submittedName>
</protein>
<comment type="caution">
    <text evidence="2">The sequence shown here is derived from an EMBL/GenBank/DDBJ whole genome shotgun (WGS) entry which is preliminary data.</text>
</comment>
<organism evidence="2 3">
    <name type="scientific">Candidatus Gottesmanbacteria bacterium GW2011_GWA1_34_13</name>
    <dbReference type="NCBI Taxonomy" id="1618434"/>
    <lineage>
        <taxon>Bacteria</taxon>
        <taxon>Candidatus Gottesmaniibacteriota</taxon>
    </lineage>
</organism>
<evidence type="ECO:0000313" key="2">
    <source>
        <dbReference type="EMBL" id="KKP59386.1"/>
    </source>
</evidence>
<name>A0A0G0B6P0_9BACT</name>
<evidence type="ECO:0000256" key="1">
    <source>
        <dbReference type="SAM" id="MobiDB-lite"/>
    </source>
</evidence>
<dbReference type="EMBL" id="LBPN01000007">
    <property type="protein sequence ID" value="KKP59386.1"/>
    <property type="molecule type" value="Genomic_DNA"/>
</dbReference>
<evidence type="ECO:0000313" key="3">
    <source>
        <dbReference type="Proteomes" id="UP000034176"/>
    </source>
</evidence>
<reference evidence="2 3" key="1">
    <citation type="journal article" date="2015" name="Nature">
        <title>rRNA introns, odd ribosomes, and small enigmatic genomes across a large radiation of phyla.</title>
        <authorList>
            <person name="Brown C.T."/>
            <person name="Hug L.A."/>
            <person name="Thomas B.C."/>
            <person name="Sharon I."/>
            <person name="Castelle C.J."/>
            <person name="Singh A."/>
            <person name="Wilkins M.J."/>
            <person name="Williams K.H."/>
            <person name="Banfield J.F."/>
        </authorList>
    </citation>
    <scope>NUCLEOTIDE SEQUENCE [LARGE SCALE GENOMIC DNA]</scope>
</reference>
<sequence>MIERILGKSQILFAAEGSTGGTVKKAVLKTREPIPTPTPAPEKPPKPVEADSRPGYAPDGHYDPGLQGEFLG</sequence>
<feature type="region of interest" description="Disordered" evidence="1">
    <location>
        <begin position="22"/>
        <end position="72"/>
    </location>
</feature>
<proteinExistence type="predicted"/>
<dbReference type="Proteomes" id="UP000034176">
    <property type="component" value="Unassembled WGS sequence"/>
</dbReference>
<accession>A0A0G0B6P0</accession>
<feature type="compositionally biased region" description="Basic and acidic residues" evidence="1">
    <location>
        <begin position="43"/>
        <end position="52"/>
    </location>
</feature>